<keyword evidence="5" id="KW-0732">Signal</keyword>
<keyword evidence="9" id="KW-1185">Reference proteome</keyword>
<feature type="domain" description="NTR" evidence="7">
    <location>
        <begin position="319"/>
        <end position="478"/>
    </location>
</feature>
<evidence type="ECO:0000256" key="3">
    <source>
        <dbReference type="PROSITE-ProRule" id="PRU00090"/>
    </source>
</evidence>
<feature type="region of interest" description="Disordered" evidence="4">
    <location>
        <begin position="284"/>
        <end position="304"/>
    </location>
</feature>
<feature type="disulfide bond" evidence="3">
    <location>
        <begin position="182"/>
        <end position="206"/>
    </location>
</feature>
<dbReference type="PROSITE" id="PS50038">
    <property type="entry name" value="FZ"/>
    <property type="match status" value="1"/>
</dbReference>
<feature type="compositionally biased region" description="Polar residues" evidence="4">
    <location>
        <begin position="219"/>
        <end position="230"/>
    </location>
</feature>
<dbReference type="SMART" id="SM00063">
    <property type="entry name" value="FRI"/>
    <property type="match status" value="1"/>
</dbReference>
<reference evidence="9" key="1">
    <citation type="submission" date="2017-01" db="EMBL/GenBank/DDBJ databases">
        <title>Comparative genomics of anhydrobiosis in the tardigrade Hypsibius dujardini.</title>
        <authorList>
            <person name="Yoshida Y."/>
            <person name="Koutsovoulos G."/>
            <person name="Laetsch D."/>
            <person name="Stevens L."/>
            <person name="Kumar S."/>
            <person name="Horikawa D."/>
            <person name="Ishino K."/>
            <person name="Komine S."/>
            <person name="Tomita M."/>
            <person name="Blaxter M."/>
            <person name="Arakawa K."/>
        </authorList>
    </citation>
    <scope>NUCLEOTIDE SEQUENCE [LARGE SCALE GENOMIC DNA]</scope>
    <source>
        <strain evidence="9">Z151</strain>
    </source>
</reference>
<feature type="region of interest" description="Disordered" evidence="4">
    <location>
        <begin position="480"/>
        <end position="517"/>
    </location>
</feature>
<keyword evidence="2 3" id="KW-1015">Disulfide bond</keyword>
<dbReference type="InterPro" id="IPR001134">
    <property type="entry name" value="Netrin_domain"/>
</dbReference>
<feature type="compositionally biased region" description="Basic residues" evidence="4">
    <location>
        <begin position="507"/>
        <end position="517"/>
    </location>
</feature>
<evidence type="ECO:0000313" key="8">
    <source>
        <dbReference type="EMBL" id="OQV18853.1"/>
    </source>
</evidence>
<comment type="caution">
    <text evidence="3">Lacks conserved residue(s) required for the propagation of feature annotation.</text>
</comment>
<dbReference type="EMBL" id="MTYJ01000045">
    <property type="protein sequence ID" value="OQV18853.1"/>
    <property type="molecule type" value="Genomic_DNA"/>
</dbReference>
<gene>
    <name evidence="8" type="ORF">BV898_07107</name>
</gene>
<evidence type="ECO:0000256" key="2">
    <source>
        <dbReference type="ARBA" id="ARBA00023157"/>
    </source>
</evidence>
<name>A0A1W0WUM7_HYPEX</name>
<evidence type="ECO:0000256" key="1">
    <source>
        <dbReference type="ARBA" id="ARBA00022473"/>
    </source>
</evidence>
<dbReference type="InterPro" id="IPR020067">
    <property type="entry name" value="Frizzled_dom"/>
</dbReference>
<evidence type="ECO:0000256" key="5">
    <source>
        <dbReference type="SAM" id="SignalP"/>
    </source>
</evidence>
<dbReference type="SUPFAM" id="SSF63501">
    <property type="entry name" value="Frizzled cysteine-rich domain"/>
    <property type="match status" value="2"/>
</dbReference>
<feature type="signal peptide" evidence="5">
    <location>
        <begin position="1"/>
        <end position="24"/>
    </location>
</feature>
<dbReference type="InterPro" id="IPR015526">
    <property type="entry name" value="Frizzled/SFRP"/>
</dbReference>
<proteinExistence type="predicted"/>
<dbReference type="GO" id="GO:0017147">
    <property type="term" value="F:Wnt-protein binding"/>
    <property type="evidence" value="ECO:0007669"/>
    <property type="project" value="TreeGrafter"/>
</dbReference>
<dbReference type="AlphaFoldDB" id="A0A1W0WUM7"/>
<feature type="chain" id="PRO_5012777242" evidence="5">
    <location>
        <begin position="25"/>
        <end position="517"/>
    </location>
</feature>
<dbReference type="PANTHER" id="PTHR11309">
    <property type="entry name" value="FRIZZLED"/>
    <property type="match status" value="1"/>
</dbReference>
<evidence type="ECO:0000256" key="4">
    <source>
        <dbReference type="SAM" id="MobiDB-lite"/>
    </source>
</evidence>
<evidence type="ECO:0000313" key="9">
    <source>
        <dbReference type="Proteomes" id="UP000192578"/>
    </source>
</evidence>
<dbReference type="Proteomes" id="UP000192578">
    <property type="component" value="Unassembled WGS sequence"/>
</dbReference>
<sequence>MIRRTFPCAIICLVLCHFSTNISAKKHRQTPAKRDFFAEISQSEYFQADEAFNSALLPGMSQHHPAVGSPQKCVDIPQNMSLCQGIGYTQMLIPNLMDHETVREANEQSQTWMPLANIKCHQHTRLFLCSLFAPICPMQQPPQQPQASSQSNSAVLDMAEMADQALMMVGPGPLILPCRSLCESVKRGCEGVMVKHGFAWPQQLSCARFPLDNDMCISPNPSGNSNTEDTASGALGRGDFTSPPAVVATTTTMRTTTTVRTAAVRTRRPSGGVVHRPVVTTAAPTRHTRPATSTTTASTTSITAVPERPRTLETDSTSCPMCSFIVPPHQLESAYCQAEFVAKVRFRRFTRRGVFLVKRPKLLKLTPKSLTAVNHTSLEEQLKLAKSIEFLFEPERVSNTCRHLCAEKVELRSQLYLVMGNFIPGNHARQQSRPSITLHRLGLPQPMQIGMQLILPWFSGQNSRDFRQAEKRLLNLKCTTSSSSSSSRVVVPNGSSQAGTFSAPPKKPQRGKKANGF</sequence>
<feature type="region of interest" description="Disordered" evidence="4">
    <location>
        <begin position="219"/>
        <end position="244"/>
    </location>
</feature>
<protein>
    <submittedName>
        <fullName evidence="8">Secreted frizzled-related protein 5</fullName>
    </submittedName>
</protein>
<dbReference type="GO" id="GO:0060070">
    <property type="term" value="P:canonical Wnt signaling pathway"/>
    <property type="evidence" value="ECO:0007669"/>
    <property type="project" value="TreeGrafter"/>
</dbReference>
<dbReference type="PROSITE" id="PS50189">
    <property type="entry name" value="NTR"/>
    <property type="match status" value="1"/>
</dbReference>
<dbReference type="PANTHER" id="PTHR11309:SF148">
    <property type="entry name" value="SECRETED FRIZZLED-RELATED PROTEIN 1"/>
    <property type="match status" value="1"/>
</dbReference>
<dbReference type="Pfam" id="PF01392">
    <property type="entry name" value="Fz"/>
    <property type="match status" value="2"/>
</dbReference>
<accession>A0A1W0WUM7</accession>
<evidence type="ECO:0000259" key="6">
    <source>
        <dbReference type="PROSITE" id="PS50038"/>
    </source>
</evidence>
<evidence type="ECO:0000259" key="7">
    <source>
        <dbReference type="PROSITE" id="PS50189"/>
    </source>
</evidence>
<comment type="caution">
    <text evidence="8">The sequence shown here is derived from an EMBL/GenBank/DDBJ whole genome shotgun (WGS) entry which is preliminary data.</text>
</comment>
<organism evidence="8 9">
    <name type="scientific">Hypsibius exemplaris</name>
    <name type="common">Freshwater tardigrade</name>
    <dbReference type="NCBI Taxonomy" id="2072580"/>
    <lineage>
        <taxon>Eukaryota</taxon>
        <taxon>Metazoa</taxon>
        <taxon>Ecdysozoa</taxon>
        <taxon>Tardigrada</taxon>
        <taxon>Eutardigrada</taxon>
        <taxon>Parachela</taxon>
        <taxon>Hypsibioidea</taxon>
        <taxon>Hypsibiidae</taxon>
        <taxon>Hypsibius</taxon>
    </lineage>
</organism>
<dbReference type="GO" id="GO:0035567">
    <property type="term" value="P:non-canonical Wnt signaling pathway"/>
    <property type="evidence" value="ECO:0007669"/>
    <property type="project" value="TreeGrafter"/>
</dbReference>
<dbReference type="GO" id="GO:0005615">
    <property type="term" value="C:extracellular space"/>
    <property type="evidence" value="ECO:0007669"/>
    <property type="project" value="TreeGrafter"/>
</dbReference>
<feature type="domain" description="FZ" evidence="6">
    <location>
        <begin position="68"/>
        <end position="219"/>
    </location>
</feature>
<dbReference type="Gene3D" id="1.10.2000.10">
    <property type="entry name" value="Frizzled cysteine-rich domain"/>
    <property type="match status" value="1"/>
</dbReference>
<dbReference type="InterPro" id="IPR036790">
    <property type="entry name" value="Frizzled_dom_sf"/>
</dbReference>
<dbReference type="OrthoDB" id="10053709at2759"/>
<feature type="disulfide bond" evidence="3">
    <location>
        <begin position="83"/>
        <end position="129"/>
    </location>
</feature>
<keyword evidence="1" id="KW-0217">Developmental protein</keyword>